<feature type="domain" description="Serine aminopeptidase S33" evidence="2">
    <location>
        <begin position="16"/>
        <end position="229"/>
    </location>
</feature>
<evidence type="ECO:0000259" key="2">
    <source>
        <dbReference type="Pfam" id="PF12146"/>
    </source>
</evidence>
<organism evidence="3">
    <name type="scientific">Neobacillus citreus</name>
    <dbReference type="NCBI Taxonomy" id="2833578"/>
    <lineage>
        <taxon>Bacteria</taxon>
        <taxon>Bacillati</taxon>
        <taxon>Bacillota</taxon>
        <taxon>Bacilli</taxon>
        <taxon>Bacillales</taxon>
        <taxon>Bacillaceae</taxon>
        <taxon>Neobacillus</taxon>
    </lineage>
</organism>
<reference evidence="3" key="1">
    <citation type="submission" date="2021-05" db="EMBL/GenBank/DDBJ databases">
        <title>Novel Bacillus species.</title>
        <authorList>
            <person name="Liu G."/>
        </authorList>
    </citation>
    <scope>NUCLEOTIDE SEQUENCE</scope>
    <source>
        <strain evidence="3">FJAT-50051</strain>
    </source>
</reference>
<dbReference type="AlphaFoldDB" id="A0A942YBX6"/>
<feature type="active site" description="Charge relay system" evidence="1">
    <location>
        <position position="193"/>
    </location>
</feature>
<dbReference type="PANTHER" id="PTHR43798">
    <property type="entry name" value="MONOACYLGLYCEROL LIPASE"/>
    <property type="match status" value="1"/>
</dbReference>
<dbReference type="InterPro" id="IPR050266">
    <property type="entry name" value="AB_hydrolase_sf"/>
</dbReference>
<gene>
    <name evidence="3" type="ORF">KHB02_32935</name>
</gene>
<dbReference type="PIRSF" id="PIRSF017388">
    <property type="entry name" value="Esterase_lipase"/>
    <property type="match status" value="1"/>
</dbReference>
<name>A0A942YBX6_9BACI</name>
<accession>A0A942YBX6</accession>
<dbReference type="InterPro" id="IPR029058">
    <property type="entry name" value="AB_hydrolase_fold"/>
</dbReference>
<dbReference type="PANTHER" id="PTHR43798:SF33">
    <property type="entry name" value="HYDROLASE, PUTATIVE (AFU_ORTHOLOGUE AFUA_2G14860)-RELATED"/>
    <property type="match status" value="1"/>
</dbReference>
<feature type="active site" description="Charge relay system" evidence="1">
    <location>
        <position position="223"/>
    </location>
</feature>
<dbReference type="GO" id="GO:0016020">
    <property type="term" value="C:membrane"/>
    <property type="evidence" value="ECO:0007669"/>
    <property type="project" value="TreeGrafter"/>
</dbReference>
<evidence type="ECO:0000313" key="3">
    <source>
        <dbReference type="EMBL" id="MBS4186202.1"/>
    </source>
</evidence>
<dbReference type="EMBL" id="JAGYPE010000006">
    <property type="protein sequence ID" value="MBS4186202.1"/>
    <property type="molecule type" value="Genomic_DNA"/>
</dbReference>
<dbReference type="InterPro" id="IPR012354">
    <property type="entry name" value="Esterase_lipase"/>
</dbReference>
<dbReference type="SUPFAM" id="SSF53474">
    <property type="entry name" value="alpha/beta-Hydrolases"/>
    <property type="match status" value="1"/>
</dbReference>
<dbReference type="Gene3D" id="3.40.50.1820">
    <property type="entry name" value="alpha/beta hydrolase"/>
    <property type="match status" value="1"/>
</dbReference>
<proteinExistence type="predicted"/>
<feature type="active site" description="Nucleophile" evidence="1">
    <location>
        <position position="94"/>
    </location>
</feature>
<dbReference type="GO" id="GO:0052689">
    <property type="term" value="F:carboxylic ester hydrolase activity"/>
    <property type="evidence" value="ECO:0007669"/>
    <property type="project" value="InterPro"/>
</dbReference>
<dbReference type="Pfam" id="PF12146">
    <property type="entry name" value="Hydrolase_4"/>
    <property type="match status" value="1"/>
</dbReference>
<evidence type="ECO:0000256" key="1">
    <source>
        <dbReference type="PIRSR" id="PIRSR017388-1"/>
    </source>
</evidence>
<sequence>MQLKAPEPFTFEGGDRAVLLLHGFTGNTADVRMLGRFLEEKGYSSHAPLYKGHGSAPPEELMNSTPEDWWKSVLEGYQLLKKKGYEKIAVIGISLGGVFSLKLATEVPLAGVVPMCAPMGFKNKETLPKMVRAYAKQYKELEGKTEEQITSDLSAFQDNSMPAVEGLKRLVSDVSTQLHKITVPTCIVQGRLDDVIDMESPQIIYNGIKTANKEIKWYENSGHIITLEDERNRVEEDVFQFLDQLNWENVEQTIPPLQETKSTADMVVIFKRCRALL</sequence>
<protein>
    <submittedName>
        <fullName evidence="3">Alpha/beta fold hydrolase</fullName>
    </submittedName>
</protein>
<comment type="caution">
    <text evidence="3">The sequence shown here is derived from an EMBL/GenBank/DDBJ whole genome shotgun (WGS) entry which is preliminary data.</text>
</comment>
<dbReference type="InterPro" id="IPR022742">
    <property type="entry name" value="Hydrolase_4"/>
</dbReference>
<keyword evidence="3" id="KW-0378">Hydrolase</keyword>